<evidence type="ECO:0000256" key="7">
    <source>
        <dbReference type="ARBA" id="ARBA00023157"/>
    </source>
</evidence>
<dbReference type="GO" id="GO:0030600">
    <property type="term" value="F:feruloyl esterase activity"/>
    <property type="evidence" value="ECO:0007669"/>
    <property type="project" value="UniProtKB-ARBA"/>
</dbReference>
<accession>A0A370P684</accession>
<dbReference type="EMBL" id="KZ851871">
    <property type="protein sequence ID" value="RDK37385.1"/>
    <property type="molecule type" value="Genomic_DNA"/>
</dbReference>
<evidence type="ECO:0000256" key="9">
    <source>
        <dbReference type="SAM" id="SignalP"/>
    </source>
</evidence>
<evidence type="ECO:0000313" key="10">
    <source>
        <dbReference type="EMBL" id="RDK37385.1"/>
    </source>
</evidence>
<evidence type="ECO:0000256" key="2">
    <source>
        <dbReference type="ARBA" id="ARBA00022487"/>
    </source>
</evidence>
<dbReference type="AlphaFoldDB" id="A0A370P684"/>
<dbReference type="EC" id="3.1.1.-" evidence="8"/>
<feature type="signal peptide" evidence="9">
    <location>
        <begin position="1"/>
        <end position="38"/>
    </location>
</feature>
<dbReference type="InterPro" id="IPR029058">
    <property type="entry name" value="AB_hydrolase_fold"/>
</dbReference>
<keyword evidence="5 8" id="KW-0378">Hydrolase</keyword>
<dbReference type="PANTHER" id="PTHR33938:SF2">
    <property type="entry name" value="CARBOXYLIC ESTER HYDROLASE"/>
    <property type="match status" value="1"/>
</dbReference>
<keyword evidence="3" id="KW-0479">Metal-binding</keyword>
<reference evidence="10 11" key="1">
    <citation type="submission" date="2018-07" db="EMBL/GenBank/DDBJ databases">
        <title>Section-level genome sequencing of Aspergillus section Nigri to investigate inter- and intra-species variation.</title>
        <authorList>
            <consortium name="DOE Joint Genome Institute"/>
            <person name="Vesth T.C."/>
            <person name="Nybo J.L."/>
            <person name="Theobald S."/>
            <person name="Frisvad J.C."/>
            <person name="Larsen T.O."/>
            <person name="Nielsen K.F."/>
            <person name="Hoof J.B."/>
            <person name="Brandl J."/>
            <person name="Salamov A."/>
            <person name="Riley R."/>
            <person name="Gladden J.M."/>
            <person name="Phatale P."/>
            <person name="Nielsen M.T."/>
            <person name="Lyhne E.K."/>
            <person name="Kogle M.E."/>
            <person name="Strasser K."/>
            <person name="McDonnell E."/>
            <person name="Barry K."/>
            <person name="Clum A."/>
            <person name="Chen C."/>
            <person name="Nolan M."/>
            <person name="Sandor L."/>
            <person name="Kuo A."/>
            <person name="Lipzen A."/>
            <person name="Hainaut M."/>
            <person name="Drula E."/>
            <person name="Tsang A."/>
            <person name="Magnuson J.K."/>
            <person name="Henrissat B."/>
            <person name="Wiebenga A."/>
            <person name="Simmons B.A."/>
            <person name="Makela M.R."/>
            <person name="De vries R.P."/>
            <person name="Grigoriev I.V."/>
            <person name="Mortensen U.H."/>
            <person name="Baker S.E."/>
            <person name="Andersen M.R."/>
        </authorList>
    </citation>
    <scope>NUCLEOTIDE SEQUENCE [LARGE SCALE GENOMIC DNA]</scope>
    <source>
        <strain evidence="10 11">ATCC 13157</strain>
    </source>
</reference>
<organism evidence="10 11">
    <name type="scientific">Aspergillus phoenicis ATCC 13157</name>
    <dbReference type="NCBI Taxonomy" id="1353007"/>
    <lineage>
        <taxon>Eukaryota</taxon>
        <taxon>Fungi</taxon>
        <taxon>Dikarya</taxon>
        <taxon>Ascomycota</taxon>
        <taxon>Pezizomycotina</taxon>
        <taxon>Eurotiomycetes</taxon>
        <taxon>Eurotiomycetidae</taxon>
        <taxon>Eurotiales</taxon>
        <taxon>Aspergillaceae</taxon>
        <taxon>Aspergillus</taxon>
    </lineage>
</organism>
<keyword evidence="4 9" id="KW-0732">Signal</keyword>
<keyword evidence="2" id="KW-0719">Serine esterase</keyword>
<name>A0A370P684_ASPPH</name>
<proteinExistence type="inferred from homology"/>
<evidence type="ECO:0000256" key="1">
    <source>
        <dbReference type="ARBA" id="ARBA00006249"/>
    </source>
</evidence>
<evidence type="ECO:0000256" key="8">
    <source>
        <dbReference type="RuleBase" id="RU361238"/>
    </source>
</evidence>
<gene>
    <name evidence="10" type="ORF">M752DRAFT_339674</name>
</gene>
<keyword evidence="6" id="KW-0106">Calcium</keyword>
<dbReference type="GO" id="GO:0046872">
    <property type="term" value="F:metal ion binding"/>
    <property type="evidence" value="ECO:0007669"/>
    <property type="project" value="UniProtKB-KW"/>
</dbReference>
<dbReference type="InterPro" id="IPR011118">
    <property type="entry name" value="Tannase/feruloyl_esterase"/>
</dbReference>
<keyword evidence="7" id="KW-1015">Disulfide bond</keyword>
<evidence type="ECO:0000313" key="11">
    <source>
        <dbReference type="Proteomes" id="UP000254937"/>
    </source>
</evidence>
<evidence type="ECO:0000256" key="4">
    <source>
        <dbReference type="ARBA" id="ARBA00022729"/>
    </source>
</evidence>
<dbReference type="Pfam" id="PF07519">
    <property type="entry name" value="Tannase"/>
    <property type="match status" value="2"/>
</dbReference>
<evidence type="ECO:0000256" key="3">
    <source>
        <dbReference type="ARBA" id="ARBA00022723"/>
    </source>
</evidence>
<evidence type="ECO:0000256" key="5">
    <source>
        <dbReference type="ARBA" id="ARBA00022801"/>
    </source>
</evidence>
<sequence length="579" mass="63710">MADRIDRTTASPHPSIFYNMGPSLGLAAWASLLTVVSAQFKCSLPAGDICAYENATTYAAVNAPNCTTSGLQAFLNKLPGLEGTTLSVPYAFYIDSNATLDEFTDYVGATTFTTDIPSVCAFRVNGTNEQGATWGLGALLPTHFNGSIMMAAPDSGLSWGVASAGLRYAFATFASNSGHDEPDYIPGWETPNGLLDWSHRALHLSTVTAKAIVKAWYDVEPKYSYITGCSDGGRQVMKSIQTYPEDYDGAMAGAPTWWMTHQAFYNYKQTTIGGSARSNSSIPPSLYPVITDEVLRQCDPQDNLTDSIISNPRGCFFNPEALACSSNKTSNCLTAPQLDTLHKIYNDWTTFDQDLIYPGVWFGSEPTWNTTFGSPHSKSWYIENVLGFKNFTAQDLTYEIIAEADARDPAHANADDFDLSPFFNRGGKFFHWHGMSDSVVSPGSSVYYHHKATYAALEKGIDIDQHYQLYLIPGLEHCTGTPSCMAALWYLAGPYQAGNFFNSTPANVVDNYVHDSFLTLISWVEGGHAPSYMVTTNFEDNADPTTLLHNRKICPYPQQANWTQTGVSIHEDYWDCIYV</sequence>
<dbReference type="Proteomes" id="UP000254937">
    <property type="component" value="Unassembled WGS sequence"/>
</dbReference>
<protein>
    <recommendedName>
        <fullName evidence="8">Carboxylic ester hydrolase</fullName>
        <ecNumber evidence="8">3.1.1.-</ecNumber>
    </recommendedName>
</protein>
<comment type="similarity">
    <text evidence="1 8">Belongs to the tannase family.</text>
</comment>
<keyword evidence="11" id="KW-1185">Reference proteome</keyword>
<feature type="chain" id="PRO_5017083680" description="Carboxylic ester hydrolase" evidence="9">
    <location>
        <begin position="39"/>
        <end position="579"/>
    </location>
</feature>
<dbReference type="Gene3D" id="3.40.50.1820">
    <property type="entry name" value="alpha/beta hydrolase"/>
    <property type="match status" value="1"/>
</dbReference>
<dbReference type="SUPFAM" id="SSF53474">
    <property type="entry name" value="alpha/beta-Hydrolases"/>
    <property type="match status" value="1"/>
</dbReference>
<dbReference type="PANTHER" id="PTHR33938">
    <property type="entry name" value="FERULOYL ESTERASE B-RELATED"/>
    <property type="match status" value="1"/>
</dbReference>
<evidence type="ECO:0000256" key="6">
    <source>
        <dbReference type="ARBA" id="ARBA00022837"/>
    </source>
</evidence>